<dbReference type="VEuPathDB" id="TriTrypDB:TRSC58_03282"/>
<keyword evidence="3" id="KW-1185">Reference proteome</keyword>
<sequence length="232" mass="26888">MSGTKGEIADKIREGTQRRLEELQRIRKLRQERREELKERATNASPDSPASFIPFILISLVFLSFPLSEPKVDWLLASLFFLLNGTWTILFRSRSWLNWATMILSNVALVRWSPIIPELPRLIREVSHKYVAVYVGGNLLVLIILNFAYVEQRSLRDVSMGQHGKKSERNDKRSREKSETLEEFVRRRDRMNRLDLAVSGVIVGNLILLVVLGVVPLELFVQSFRQVISFLR</sequence>
<keyword evidence="1" id="KW-0812">Transmembrane</keyword>
<evidence type="ECO:0000313" key="2">
    <source>
        <dbReference type="EMBL" id="ESL09005.1"/>
    </source>
</evidence>
<feature type="transmembrane region" description="Helical" evidence="1">
    <location>
        <begin position="131"/>
        <end position="150"/>
    </location>
</feature>
<feature type="transmembrane region" description="Helical" evidence="1">
    <location>
        <begin position="96"/>
        <end position="116"/>
    </location>
</feature>
<feature type="transmembrane region" description="Helical" evidence="1">
    <location>
        <begin position="196"/>
        <end position="215"/>
    </location>
</feature>
<evidence type="ECO:0000256" key="1">
    <source>
        <dbReference type="SAM" id="Phobius"/>
    </source>
</evidence>
<dbReference type="EMBL" id="AUPL01003282">
    <property type="protein sequence ID" value="ESL09005.1"/>
    <property type="molecule type" value="Genomic_DNA"/>
</dbReference>
<accession>A0A061J3U8</accession>
<feature type="transmembrane region" description="Helical" evidence="1">
    <location>
        <begin position="50"/>
        <end position="68"/>
    </location>
</feature>
<name>A0A061J3U8_TRYRA</name>
<dbReference type="AlphaFoldDB" id="A0A061J3U8"/>
<keyword evidence="1" id="KW-0472">Membrane</keyword>
<keyword evidence="1" id="KW-1133">Transmembrane helix</keyword>
<evidence type="ECO:0000313" key="3">
    <source>
        <dbReference type="Proteomes" id="UP000031737"/>
    </source>
</evidence>
<dbReference type="Proteomes" id="UP000031737">
    <property type="component" value="Unassembled WGS sequence"/>
</dbReference>
<feature type="transmembrane region" description="Helical" evidence="1">
    <location>
        <begin position="74"/>
        <end position="91"/>
    </location>
</feature>
<gene>
    <name evidence="2" type="ORF">TRSC58_03282</name>
</gene>
<protein>
    <submittedName>
        <fullName evidence="2">Uncharacterized protein</fullName>
    </submittedName>
</protein>
<reference evidence="2 3" key="1">
    <citation type="submission" date="2013-07" db="EMBL/GenBank/DDBJ databases">
        <authorList>
            <person name="Stoco P.H."/>
            <person name="Wagner G."/>
            <person name="Gerber A."/>
            <person name="Zaha A."/>
            <person name="Thompson C."/>
            <person name="Bartholomeu D.C."/>
            <person name="Luckemeyer D.D."/>
            <person name="Bahia D."/>
            <person name="Loreto E."/>
            <person name="Prestes E.B."/>
            <person name="Lima F.M."/>
            <person name="Rodrigues-Luiz G."/>
            <person name="Vallejo G.A."/>
            <person name="Filho J.F."/>
            <person name="Monteiro K.M."/>
            <person name="Tyler K.M."/>
            <person name="de Almeida L.G."/>
            <person name="Ortiz M.F."/>
            <person name="Siervo M.A."/>
            <person name="de Moraes M.H."/>
            <person name="Cunha O.L."/>
            <person name="Mendonca-Neto R."/>
            <person name="Silva R."/>
            <person name="Teixeira S.M."/>
            <person name="Murta S.M."/>
            <person name="Sincero T.C."/>
            <person name="Mendes T.A."/>
            <person name="Urmenyi T.P."/>
            <person name="Silva V.G."/>
            <person name="da Rocha W.D."/>
            <person name="Andersson B."/>
            <person name="Romanha A.J."/>
            <person name="Steindel M."/>
            <person name="de Vasconcelos A.T."/>
            <person name="Grisard E.C."/>
        </authorList>
    </citation>
    <scope>NUCLEOTIDE SEQUENCE [LARGE SCALE GENOMIC DNA]</scope>
    <source>
        <strain evidence="2 3">SC58</strain>
    </source>
</reference>
<proteinExistence type="predicted"/>
<organism evidence="2 3">
    <name type="scientific">Trypanosoma rangeli SC58</name>
    <dbReference type="NCBI Taxonomy" id="429131"/>
    <lineage>
        <taxon>Eukaryota</taxon>
        <taxon>Discoba</taxon>
        <taxon>Euglenozoa</taxon>
        <taxon>Kinetoplastea</taxon>
        <taxon>Metakinetoplastina</taxon>
        <taxon>Trypanosomatida</taxon>
        <taxon>Trypanosomatidae</taxon>
        <taxon>Trypanosoma</taxon>
        <taxon>Herpetosoma</taxon>
    </lineage>
</organism>
<comment type="caution">
    <text evidence="2">The sequence shown here is derived from an EMBL/GenBank/DDBJ whole genome shotgun (WGS) entry which is preliminary data.</text>
</comment>
<dbReference type="OrthoDB" id="272278at2759"/>